<evidence type="ECO:0000313" key="2">
    <source>
        <dbReference type="EMBL" id="JAS77551.1"/>
    </source>
</evidence>
<name>A0A1B6ITY8_9HEMI</name>
<feature type="compositionally biased region" description="Basic and acidic residues" evidence="1">
    <location>
        <begin position="302"/>
        <end position="320"/>
    </location>
</feature>
<accession>A0A1B6ITY8</accession>
<dbReference type="AlphaFoldDB" id="A0A1B6ITY8"/>
<sequence length="341" mass="38741">MDFSFTLVSSLTPRSHITRTPLSETNKLSSKAQKIKQNFNSYTDNCDTLELSNKEKENQLPKNNQMKKNDAQVKVFDEKYNEGKGNEVRASVCFPVDMSNIAVRRTKVRSSRRSKSNSIKVDDTSLRSLCKEDVNVSTSLENKDNFCCNSSKIETSNILFDNRLKTSSNDVKNITSNLNTKGNFCSSLNKDEQLEGLNCEEIEYKNSSMNNKGVKRKSPRFSEHSDISTDIIENSELKYDVNENNDSFSKNSVLSRLRSRSDSIRLSDLSETSLSPAYDSDSFKIARRRGVKVIPETPETEESLKSNRNSSEKKHSLEIKAKKSKESIDLKYSNIESINLR</sequence>
<gene>
    <name evidence="2" type="ORF">g.34361</name>
    <name evidence="3" type="ORF">g.34363</name>
</gene>
<evidence type="ECO:0000256" key="1">
    <source>
        <dbReference type="SAM" id="MobiDB-lite"/>
    </source>
</evidence>
<organism evidence="3">
    <name type="scientific">Homalodisca liturata</name>
    <dbReference type="NCBI Taxonomy" id="320908"/>
    <lineage>
        <taxon>Eukaryota</taxon>
        <taxon>Metazoa</taxon>
        <taxon>Ecdysozoa</taxon>
        <taxon>Arthropoda</taxon>
        <taxon>Hexapoda</taxon>
        <taxon>Insecta</taxon>
        <taxon>Pterygota</taxon>
        <taxon>Neoptera</taxon>
        <taxon>Paraneoptera</taxon>
        <taxon>Hemiptera</taxon>
        <taxon>Auchenorrhyncha</taxon>
        <taxon>Membracoidea</taxon>
        <taxon>Cicadellidae</taxon>
        <taxon>Cicadellinae</taxon>
        <taxon>Proconiini</taxon>
        <taxon>Homalodisca</taxon>
    </lineage>
</organism>
<feature type="region of interest" description="Disordered" evidence="1">
    <location>
        <begin position="294"/>
        <end position="320"/>
    </location>
</feature>
<proteinExistence type="predicted"/>
<dbReference type="EMBL" id="GECU01017318">
    <property type="protein sequence ID" value="JAS90388.1"/>
    <property type="molecule type" value="Transcribed_RNA"/>
</dbReference>
<protein>
    <submittedName>
        <fullName evidence="3">Uncharacterized protein</fullName>
    </submittedName>
</protein>
<evidence type="ECO:0000313" key="3">
    <source>
        <dbReference type="EMBL" id="JAS90388.1"/>
    </source>
</evidence>
<reference evidence="3" key="1">
    <citation type="submission" date="2015-11" db="EMBL/GenBank/DDBJ databases">
        <title>De novo transcriptome assembly of four potential Pierce s Disease insect vectors from Arizona vineyards.</title>
        <authorList>
            <person name="Tassone E.E."/>
        </authorList>
    </citation>
    <scope>NUCLEOTIDE SEQUENCE</scope>
</reference>
<feature type="non-terminal residue" evidence="3">
    <location>
        <position position="341"/>
    </location>
</feature>
<dbReference type="EMBL" id="GECU01030155">
    <property type="protein sequence ID" value="JAS77551.1"/>
    <property type="molecule type" value="Transcribed_RNA"/>
</dbReference>